<keyword evidence="7 8" id="KW-0924">Ammonia transport</keyword>
<evidence type="ECO:0000313" key="11">
    <source>
        <dbReference type="Proteomes" id="UP001500840"/>
    </source>
</evidence>
<dbReference type="PRINTS" id="PR00342">
    <property type="entry name" value="RHESUSRHD"/>
</dbReference>
<evidence type="ECO:0000256" key="4">
    <source>
        <dbReference type="ARBA" id="ARBA00022692"/>
    </source>
</evidence>
<feature type="transmembrane region" description="Helical" evidence="8">
    <location>
        <begin position="138"/>
        <end position="159"/>
    </location>
</feature>
<dbReference type="InterPro" id="IPR002229">
    <property type="entry name" value="RhesusRHD"/>
</dbReference>
<evidence type="ECO:0000256" key="1">
    <source>
        <dbReference type="ARBA" id="ARBA00004141"/>
    </source>
</evidence>
<dbReference type="Gene3D" id="1.10.3430.10">
    <property type="entry name" value="Ammonium transporter AmtB like domains"/>
    <property type="match status" value="1"/>
</dbReference>
<keyword evidence="6 8" id="KW-0472">Membrane</keyword>
<feature type="transmembrane region" description="Helical" evidence="8">
    <location>
        <begin position="34"/>
        <end position="54"/>
    </location>
</feature>
<evidence type="ECO:0000256" key="5">
    <source>
        <dbReference type="ARBA" id="ARBA00022989"/>
    </source>
</evidence>
<keyword evidence="5 8" id="KW-1133">Transmembrane helix</keyword>
<dbReference type="Pfam" id="PF00909">
    <property type="entry name" value="Ammonium_transp"/>
    <property type="match status" value="1"/>
</dbReference>
<accession>A0ABP8NHM3</accession>
<feature type="domain" description="Ammonium transporter AmtB-like" evidence="9">
    <location>
        <begin position="99"/>
        <end position="502"/>
    </location>
</feature>
<feature type="transmembrane region" description="Helical" evidence="8">
    <location>
        <begin position="389"/>
        <end position="409"/>
    </location>
</feature>
<evidence type="ECO:0000256" key="7">
    <source>
        <dbReference type="ARBA" id="ARBA00023177"/>
    </source>
</evidence>
<dbReference type="NCBIfam" id="TIGR00836">
    <property type="entry name" value="amt"/>
    <property type="match status" value="1"/>
</dbReference>
<protein>
    <recommendedName>
        <fullName evidence="8">Ammonium transporter</fullName>
    </recommendedName>
</protein>
<feature type="transmembrane region" description="Helical" evidence="8">
    <location>
        <begin position="258"/>
        <end position="279"/>
    </location>
</feature>
<feature type="transmembrane region" description="Helical" evidence="8">
    <location>
        <begin position="337"/>
        <end position="360"/>
    </location>
</feature>
<feature type="transmembrane region" description="Helical" evidence="8">
    <location>
        <begin position="98"/>
        <end position="117"/>
    </location>
</feature>
<organism evidence="10 11">
    <name type="scientific">Novipirellula rosea</name>
    <dbReference type="NCBI Taxonomy" id="1031540"/>
    <lineage>
        <taxon>Bacteria</taxon>
        <taxon>Pseudomonadati</taxon>
        <taxon>Planctomycetota</taxon>
        <taxon>Planctomycetia</taxon>
        <taxon>Pirellulales</taxon>
        <taxon>Pirellulaceae</taxon>
        <taxon>Novipirellula</taxon>
    </lineage>
</organism>
<comment type="caution">
    <text evidence="10">The sequence shown here is derived from an EMBL/GenBank/DDBJ whole genome shotgun (WGS) entry which is preliminary data.</text>
</comment>
<dbReference type="InterPro" id="IPR024041">
    <property type="entry name" value="NH4_transpt_AmtB-like_dom"/>
</dbReference>
<evidence type="ECO:0000256" key="6">
    <source>
        <dbReference type="ARBA" id="ARBA00023136"/>
    </source>
</evidence>
<sequence>MIGTTGRHLITGLMIQGLQKEGGFMFYGLRTPMLSALVLFGMLLGSGIALAPVASAQDESAAVMEIAETVGAGDAAAPSEEVVVEEADLGVGYALDNFVLFICAVLVLFMQAGFAMVEAGLNSAKNTVNILYKNLMDLAVGALLFFAFGFSIMYAGSYVSEPNAYFNVPHYGIYDSAADRTFSPQVDWFFQAVFAATAATIVSGAVAGRMKFVAYLAYSALLTGLIYPISGFWKWGGGWLMQFGELTADGYSMGFQDFAGSAVVHMVGGFAGLAGAIVLGPRLGRFTSDGKSVPLPGHNITFAALGVFILWVGWYGFNPGSQLAFQGTGDIDATVLIAVNTTLAAAAGVVVATLISWALFGHPDLTMSLNGALGGLVGITACCDCFTNGWSIVVGAVAGGLVVFGVMLLDKLKIDDPVGAWPVHGLCGMWGCLAIGLLPNTHLDGGSTSLMIQSVGVVAYAIWAFVTMFGLFLVLKAVGMLRVSPEEEKAGLDVSEHGMHAYPSDSYSAGVTA</sequence>
<feature type="transmembrane region" description="Helical" evidence="8">
    <location>
        <begin position="215"/>
        <end position="233"/>
    </location>
</feature>
<keyword evidence="11" id="KW-1185">Reference proteome</keyword>
<keyword evidence="4 8" id="KW-0812">Transmembrane</keyword>
<evidence type="ECO:0000313" key="10">
    <source>
        <dbReference type="EMBL" id="GAA4466532.1"/>
    </source>
</evidence>
<keyword evidence="3 8" id="KW-0813">Transport</keyword>
<feature type="transmembrane region" description="Helical" evidence="8">
    <location>
        <begin position="188"/>
        <end position="208"/>
    </location>
</feature>
<comment type="subcellular location">
    <subcellularLocation>
        <location evidence="8">Cell membrane</location>
        <topology evidence="8">Multi-pass membrane protein</topology>
    </subcellularLocation>
    <subcellularLocation>
        <location evidence="1">Membrane</location>
        <topology evidence="1">Multi-pass membrane protein</topology>
    </subcellularLocation>
</comment>
<dbReference type="Proteomes" id="UP001500840">
    <property type="component" value="Unassembled WGS sequence"/>
</dbReference>
<gene>
    <name evidence="10" type="primary">amt</name>
    <name evidence="10" type="ORF">GCM10023156_55460</name>
</gene>
<reference evidence="11" key="1">
    <citation type="journal article" date="2019" name="Int. J. Syst. Evol. Microbiol.">
        <title>The Global Catalogue of Microorganisms (GCM) 10K type strain sequencing project: providing services to taxonomists for standard genome sequencing and annotation.</title>
        <authorList>
            <consortium name="The Broad Institute Genomics Platform"/>
            <consortium name="The Broad Institute Genome Sequencing Center for Infectious Disease"/>
            <person name="Wu L."/>
            <person name="Ma J."/>
        </authorList>
    </citation>
    <scope>NUCLEOTIDE SEQUENCE [LARGE SCALE GENOMIC DNA]</scope>
    <source>
        <strain evidence="11">JCM 17759</strain>
    </source>
</reference>
<dbReference type="PANTHER" id="PTHR11730">
    <property type="entry name" value="AMMONIUM TRANSPORTER"/>
    <property type="match status" value="1"/>
</dbReference>
<feature type="transmembrane region" description="Helical" evidence="8">
    <location>
        <begin position="300"/>
        <end position="317"/>
    </location>
</feature>
<evidence type="ECO:0000256" key="8">
    <source>
        <dbReference type="RuleBase" id="RU362002"/>
    </source>
</evidence>
<dbReference type="InterPro" id="IPR018047">
    <property type="entry name" value="Ammonium_transpt_CS"/>
</dbReference>
<comment type="similarity">
    <text evidence="2 8">Belongs to the ammonia transporter channel (TC 1.A.11.2) family.</text>
</comment>
<dbReference type="InterPro" id="IPR001905">
    <property type="entry name" value="Ammonium_transpt"/>
</dbReference>
<evidence type="ECO:0000256" key="3">
    <source>
        <dbReference type="ARBA" id="ARBA00022448"/>
    </source>
</evidence>
<dbReference type="PANTHER" id="PTHR11730:SF62">
    <property type="entry name" value="AMMONIUM TRANSPORTER SLL1017-RELATED"/>
    <property type="match status" value="1"/>
</dbReference>
<dbReference type="EMBL" id="BAABGA010000082">
    <property type="protein sequence ID" value="GAA4466532.1"/>
    <property type="molecule type" value="Genomic_DNA"/>
</dbReference>
<name>A0ABP8NHM3_9BACT</name>
<proteinExistence type="inferred from homology"/>
<evidence type="ECO:0000259" key="9">
    <source>
        <dbReference type="Pfam" id="PF00909"/>
    </source>
</evidence>
<feature type="transmembrane region" description="Helical" evidence="8">
    <location>
        <begin position="450"/>
        <end position="475"/>
    </location>
</feature>
<dbReference type="SUPFAM" id="SSF111352">
    <property type="entry name" value="Ammonium transporter"/>
    <property type="match status" value="1"/>
</dbReference>
<feature type="transmembrane region" description="Helical" evidence="8">
    <location>
        <begin position="421"/>
        <end position="438"/>
    </location>
</feature>
<evidence type="ECO:0000256" key="2">
    <source>
        <dbReference type="ARBA" id="ARBA00005887"/>
    </source>
</evidence>
<dbReference type="PROSITE" id="PS01219">
    <property type="entry name" value="AMMONIUM_TRANSP"/>
    <property type="match status" value="1"/>
</dbReference>
<dbReference type="InterPro" id="IPR029020">
    <property type="entry name" value="Ammonium/urea_transptr"/>
</dbReference>